<dbReference type="EMBL" id="AMCI01007263">
    <property type="protein sequence ID" value="EJW92923.1"/>
    <property type="molecule type" value="Genomic_DNA"/>
</dbReference>
<evidence type="ECO:0000313" key="1">
    <source>
        <dbReference type="EMBL" id="EJW92923.1"/>
    </source>
</evidence>
<sequence length="35" mass="3987">MRTKPTENCGKVFRSPETVKFAFVMDVPENTLTVL</sequence>
<protein>
    <submittedName>
        <fullName evidence="1">Uncharacterized protein</fullName>
    </submittedName>
</protein>
<proteinExistence type="predicted"/>
<gene>
    <name evidence="1" type="ORF">EVA_18969</name>
</gene>
<name>J9FES5_9ZZZZ</name>
<accession>J9FES5</accession>
<reference evidence="1" key="1">
    <citation type="journal article" date="2012" name="PLoS ONE">
        <title>Gene sets for utilization of primary and secondary nutrition supplies in the distal gut of endangered iberian lynx.</title>
        <authorList>
            <person name="Alcaide M."/>
            <person name="Messina E."/>
            <person name="Richter M."/>
            <person name="Bargiela R."/>
            <person name="Peplies J."/>
            <person name="Huws S.A."/>
            <person name="Newbold C.J."/>
            <person name="Golyshin P.N."/>
            <person name="Simon M.A."/>
            <person name="Lopez G."/>
            <person name="Yakimov M.M."/>
            <person name="Ferrer M."/>
        </authorList>
    </citation>
    <scope>NUCLEOTIDE SEQUENCE</scope>
</reference>
<organism evidence="1">
    <name type="scientific">gut metagenome</name>
    <dbReference type="NCBI Taxonomy" id="749906"/>
    <lineage>
        <taxon>unclassified sequences</taxon>
        <taxon>metagenomes</taxon>
        <taxon>organismal metagenomes</taxon>
    </lineage>
</organism>
<comment type="caution">
    <text evidence="1">The sequence shown here is derived from an EMBL/GenBank/DDBJ whole genome shotgun (WGS) entry which is preliminary data.</text>
</comment>
<dbReference type="AlphaFoldDB" id="J9FES5"/>